<feature type="transmembrane region" description="Helical" evidence="8">
    <location>
        <begin position="314"/>
        <end position="333"/>
    </location>
</feature>
<reference evidence="10" key="1">
    <citation type="journal article" date="2021" name="Genome Biol. Evol.">
        <title>A High-Quality Reference Genome for a Parasitic Bivalve with Doubly Uniparental Inheritance (Bivalvia: Unionida).</title>
        <authorList>
            <person name="Smith C.H."/>
        </authorList>
    </citation>
    <scope>NUCLEOTIDE SEQUENCE</scope>
    <source>
        <strain evidence="10">CHS0354</strain>
    </source>
</reference>
<dbReference type="Proteomes" id="UP001195483">
    <property type="component" value="Unassembled WGS sequence"/>
</dbReference>
<dbReference type="SUPFAM" id="SSF103473">
    <property type="entry name" value="MFS general substrate transporter"/>
    <property type="match status" value="1"/>
</dbReference>
<feature type="transmembrane region" description="Helical" evidence="8">
    <location>
        <begin position="188"/>
        <end position="207"/>
    </location>
</feature>
<feature type="transmembrane region" description="Helical" evidence="8">
    <location>
        <begin position="219"/>
        <end position="239"/>
    </location>
</feature>
<dbReference type="PANTHER" id="PTHR23505">
    <property type="entry name" value="SPINSTER"/>
    <property type="match status" value="1"/>
</dbReference>
<dbReference type="GO" id="GO:0022857">
    <property type="term" value="F:transmembrane transporter activity"/>
    <property type="evidence" value="ECO:0007669"/>
    <property type="project" value="InterPro"/>
</dbReference>
<evidence type="ECO:0000259" key="9">
    <source>
        <dbReference type="PROSITE" id="PS50850"/>
    </source>
</evidence>
<comment type="similarity">
    <text evidence="6">Belongs to the major facilitator superfamily. Spinster (TC 2.A.1.49) family.</text>
</comment>
<evidence type="ECO:0000256" key="7">
    <source>
        <dbReference type="SAM" id="MobiDB-lite"/>
    </source>
</evidence>
<feature type="transmembrane region" description="Helical" evidence="8">
    <location>
        <begin position="100"/>
        <end position="120"/>
    </location>
</feature>
<comment type="subcellular location">
    <subcellularLocation>
        <location evidence="1">Membrane</location>
        <topology evidence="1">Multi-pass membrane protein</topology>
    </subcellularLocation>
</comment>
<dbReference type="InterPro" id="IPR020846">
    <property type="entry name" value="MFS_dom"/>
</dbReference>
<dbReference type="InterPro" id="IPR044770">
    <property type="entry name" value="MFS_spinster-like"/>
</dbReference>
<protein>
    <recommendedName>
        <fullName evidence="9">Major facilitator superfamily (MFS) profile domain-containing protein</fullName>
    </recommendedName>
</protein>
<dbReference type="InterPro" id="IPR011701">
    <property type="entry name" value="MFS"/>
</dbReference>
<evidence type="ECO:0000256" key="8">
    <source>
        <dbReference type="SAM" id="Phobius"/>
    </source>
</evidence>
<organism evidence="10 11">
    <name type="scientific">Potamilus streckersoni</name>
    <dbReference type="NCBI Taxonomy" id="2493646"/>
    <lineage>
        <taxon>Eukaryota</taxon>
        <taxon>Metazoa</taxon>
        <taxon>Spiralia</taxon>
        <taxon>Lophotrochozoa</taxon>
        <taxon>Mollusca</taxon>
        <taxon>Bivalvia</taxon>
        <taxon>Autobranchia</taxon>
        <taxon>Heteroconchia</taxon>
        <taxon>Palaeoheterodonta</taxon>
        <taxon>Unionida</taxon>
        <taxon>Unionoidea</taxon>
        <taxon>Unionidae</taxon>
        <taxon>Ambleminae</taxon>
        <taxon>Lampsilini</taxon>
        <taxon>Potamilus</taxon>
    </lineage>
</organism>
<evidence type="ECO:0000256" key="1">
    <source>
        <dbReference type="ARBA" id="ARBA00004141"/>
    </source>
</evidence>
<dbReference type="Pfam" id="PF07690">
    <property type="entry name" value="MFS_1"/>
    <property type="match status" value="1"/>
</dbReference>
<evidence type="ECO:0000256" key="3">
    <source>
        <dbReference type="ARBA" id="ARBA00022692"/>
    </source>
</evidence>
<feature type="compositionally biased region" description="Polar residues" evidence="7">
    <location>
        <begin position="513"/>
        <end position="522"/>
    </location>
</feature>
<accession>A0AAE0TEZ1</accession>
<feature type="transmembrane region" description="Helical" evidence="8">
    <location>
        <begin position="271"/>
        <end position="294"/>
    </location>
</feature>
<feature type="transmembrane region" description="Helical" evidence="8">
    <location>
        <begin position="345"/>
        <end position="367"/>
    </location>
</feature>
<keyword evidence="4 8" id="KW-1133">Transmembrane helix</keyword>
<feature type="transmembrane region" description="Helical" evidence="8">
    <location>
        <begin position="60"/>
        <end position="80"/>
    </location>
</feature>
<feature type="transmembrane region" description="Helical" evidence="8">
    <location>
        <begin position="456"/>
        <end position="479"/>
    </location>
</feature>
<dbReference type="PROSITE" id="PS50850">
    <property type="entry name" value="MFS"/>
    <property type="match status" value="1"/>
</dbReference>
<feature type="transmembrane region" description="Helical" evidence="8">
    <location>
        <begin position="152"/>
        <end position="176"/>
    </location>
</feature>
<dbReference type="InterPro" id="IPR036259">
    <property type="entry name" value="MFS_trans_sf"/>
</dbReference>
<comment type="caution">
    <text evidence="10">The sequence shown here is derived from an EMBL/GenBank/DDBJ whole genome shotgun (WGS) entry which is preliminary data.</text>
</comment>
<evidence type="ECO:0000256" key="4">
    <source>
        <dbReference type="ARBA" id="ARBA00022989"/>
    </source>
</evidence>
<dbReference type="GO" id="GO:0016020">
    <property type="term" value="C:membrane"/>
    <property type="evidence" value="ECO:0007669"/>
    <property type="project" value="UniProtKB-SubCell"/>
</dbReference>
<reference evidence="10" key="2">
    <citation type="journal article" date="2021" name="Genome Biol. Evol.">
        <title>Developing a high-quality reference genome for a parasitic bivalve with doubly uniparental inheritance (Bivalvia: Unionida).</title>
        <authorList>
            <person name="Smith C.H."/>
        </authorList>
    </citation>
    <scope>NUCLEOTIDE SEQUENCE</scope>
    <source>
        <strain evidence="10">CHS0354</strain>
        <tissue evidence="10">Mantle</tissue>
    </source>
</reference>
<dbReference type="Gene3D" id="1.20.1250.20">
    <property type="entry name" value="MFS general substrate transporter like domains"/>
    <property type="match status" value="1"/>
</dbReference>
<dbReference type="AlphaFoldDB" id="A0AAE0TEZ1"/>
<gene>
    <name evidence="10" type="ORF">CHS0354_031668</name>
</gene>
<evidence type="ECO:0000256" key="6">
    <source>
        <dbReference type="ARBA" id="ARBA00024338"/>
    </source>
</evidence>
<feature type="transmembrane region" description="Helical" evidence="8">
    <location>
        <begin position="373"/>
        <end position="402"/>
    </location>
</feature>
<feature type="domain" description="Major facilitator superfamily (MFS) profile" evidence="9">
    <location>
        <begin position="62"/>
        <end position="480"/>
    </location>
</feature>
<feature type="transmembrane region" description="Helical" evidence="8">
    <location>
        <begin position="127"/>
        <end position="146"/>
    </location>
</feature>
<keyword evidence="11" id="KW-1185">Reference proteome</keyword>
<name>A0AAE0TEZ1_9BIVA</name>
<keyword evidence="3 8" id="KW-0812">Transmembrane</keyword>
<evidence type="ECO:0000256" key="5">
    <source>
        <dbReference type="ARBA" id="ARBA00023136"/>
    </source>
</evidence>
<evidence type="ECO:0000256" key="2">
    <source>
        <dbReference type="ARBA" id="ARBA00022448"/>
    </source>
</evidence>
<keyword evidence="5 8" id="KW-0472">Membrane</keyword>
<dbReference type="CDD" id="cd17328">
    <property type="entry name" value="MFS_spinster_like"/>
    <property type="match status" value="1"/>
</dbReference>
<evidence type="ECO:0000313" key="11">
    <source>
        <dbReference type="Proteomes" id="UP001195483"/>
    </source>
</evidence>
<feature type="region of interest" description="Disordered" evidence="7">
    <location>
        <begin position="504"/>
        <end position="530"/>
    </location>
</feature>
<evidence type="ECO:0000313" key="10">
    <source>
        <dbReference type="EMBL" id="KAK3609099.1"/>
    </source>
</evidence>
<keyword evidence="2" id="KW-0813">Transport</keyword>
<proteinExistence type="inferred from homology"/>
<reference evidence="10" key="3">
    <citation type="submission" date="2023-05" db="EMBL/GenBank/DDBJ databases">
        <authorList>
            <person name="Smith C.H."/>
        </authorList>
    </citation>
    <scope>NUCLEOTIDE SEQUENCE</scope>
    <source>
        <strain evidence="10">CHS0354</strain>
        <tissue evidence="10">Mantle</tissue>
    </source>
</reference>
<dbReference type="EMBL" id="JAEAOA010001890">
    <property type="protein sequence ID" value="KAK3609099.1"/>
    <property type="molecule type" value="Genomic_DNA"/>
</dbReference>
<sequence length="530" mass="58633">MSQNFPPFDDTVQLEIMPVDFSDESPIIQSADYNSDEDMLPPVVMRTGNQDEEIGKRKGYFIIAVLFFINLLNYMDRFTIAGVLKDIQNFYDIENREDGLLQTIFIASYMVFSPIFGYLGDRYVRKFIMTGGILFWTVVTFAGSFVPKEYFYIFLILRGLVGVGEASYSTIAPTIIADLFAKEQRTRMLMIFYFAIPVGSGLGYIVGSNVAKLFGQWQYALRVTPILGLICVAMIIFIVKEPKRGMSEGGTNLHHTSFLTDLKELVKNKSFIFSTLGFTCVAFVTGALALWAALFMQDSISIQGSKPDQASVSLLFGVITVIAGFVGVALGAEGSRRLKQYNPRADPLICAFGMLSCTPFLFFALVFSEHNTAATWALIFIGETFLCLNWSIVADILLYVVIPTRRSTAEAFQILTSHALGDAGSPYLIGQVADLLSSNFKGDPQSPQVQFYTLQLALYITPFICVLGGAFFLATALFIEDDKEKANKLTQVLVKVQEGLDNPAGDPLEGEITITSSEQAQRSRPKTNIA</sequence>
<dbReference type="PANTHER" id="PTHR23505:SF79">
    <property type="entry name" value="PROTEIN SPINSTER"/>
    <property type="match status" value="1"/>
</dbReference>